<keyword evidence="1" id="KW-0645">Protease</keyword>
<dbReference type="PANTHER" id="PTHR11010:SF117">
    <property type="entry name" value="SERINE PROTEASE 16"/>
    <property type="match status" value="1"/>
</dbReference>
<evidence type="ECO:0000313" key="6">
    <source>
        <dbReference type="Proteomes" id="UP001291623"/>
    </source>
</evidence>
<evidence type="ECO:0000256" key="3">
    <source>
        <dbReference type="ARBA" id="ARBA00022801"/>
    </source>
</evidence>
<evidence type="ECO:0000256" key="2">
    <source>
        <dbReference type="ARBA" id="ARBA00022729"/>
    </source>
</evidence>
<dbReference type="InterPro" id="IPR042269">
    <property type="entry name" value="Ser_carbopepase_S28_SKS"/>
</dbReference>
<organism evidence="5 6">
    <name type="scientific">Anisodus tanguticus</name>
    <dbReference type="NCBI Taxonomy" id="243964"/>
    <lineage>
        <taxon>Eukaryota</taxon>
        <taxon>Viridiplantae</taxon>
        <taxon>Streptophyta</taxon>
        <taxon>Embryophyta</taxon>
        <taxon>Tracheophyta</taxon>
        <taxon>Spermatophyta</taxon>
        <taxon>Magnoliopsida</taxon>
        <taxon>eudicotyledons</taxon>
        <taxon>Gunneridae</taxon>
        <taxon>Pentapetalae</taxon>
        <taxon>asterids</taxon>
        <taxon>lamiids</taxon>
        <taxon>Solanales</taxon>
        <taxon>Solanaceae</taxon>
        <taxon>Solanoideae</taxon>
        <taxon>Hyoscyameae</taxon>
        <taxon>Anisodus</taxon>
    </lineage>
</organism>
<dbReference type="Gene3D" id="1.20.120.980">
    <property type="entry name" value="Serine carboxypeptidase S28, SKS domain"/>
    <property type="match status" value="1"/>
</dbReference>
<dbReference type="GO" id="GO:0006508">
    <property type="term" value="P:proteolysis"/>
    <property type="evidence" value="ECO:0007669"/>
    <property type="project" value="UniProtKB-KW"/>
</dbReference>
<dbReference type="InterPro" id="IPR008758">
    <property type="entry name" value="Peptidase_S28"/>
</dbReference>
<dbReference type="GO" id="GO:0008239">
    <property type="term" value="F:dipeptidyl-peptidase activity"/>
    <property type="evidence" value="ECO:0007669"/>
    <property type="project" value="TreeGrafter"/>
</dbReference>
<sequence>MNYLYFSLNQSSISSSAPVQAKLDFVEYMEVVGDSLGKECSLKVKSAMEEVKSALKTPEGVKKIREMFNVCSFDITDKKTVQNFYSNIVDSFAGVVQYNEDNRLVNGHIKPVMNLVIIKQQLVLTNLSQIFST</sequence>
<dbReference type="GO" id="GO:0070008">
    <property type="term" value="F:serine-type exopeptidase activity"/>
    <property type="evidence" value="ECO:0007669"/>
    <property type="project" value="InterPro"/>
</dbReference>
<keyword evidence="3" id="KW-0378">Hydrolase</keyword>
<proteinExistence type="predicted"/>
<evidence type="ECO:0000256" key="1">
    <source>
        <dbReference type="ARBA" id="ARBA00022670"/>
    </source>
</evidence>
<accession>A0AAE1QNS3</accession>
<evidence type="ECO:0000256" key="4">
    <source>
        <dbReference type="ARBA" id="ARBA00023180"/>
    </source>
</evidence>
<protein>
    <submittedName>
        <fullName evidence="5">Uncharacterized protein</fullName>
    </submittedName>
</protein>
<gene>
    <name evidence="5" type="ORF">RND71_043687</name>
</gene>
<dbReference type="EMBL" id="JAVYJV010000088">
    <property type="protein sequence ID" value="KAK4336808.1"/>
    <property type="molecule type" value="Genomic_DNA"/>
</dbReference>
<keyword evidence="2" id="KW-0732">Signal</keyword>
<evidence type="ECO:0000313" key="5">
    <source>
        <dbReference type="EMBL" id="KAK4336808.1"/>
    </source>
</evidence>
<name>A0AAE1QNS3_9SOLA</name>
<keyword evidence="4" id="KW-0325">Glycoprotein</keyword>
<dbReference type="Pfam" id="PF05577">
    <property type="entry name" value="Peptidase_S28"/>
    <property type="match status" value="1"/>
</dbReference>
<dbReference type="Proteomes" id="UP001291623">
    <property type="component" value="Unassembled WGS sequence"/>
</dbReference>
<reference evidence="5" key="1">
    <citation type="submission" date="2023-12" db="EMBL/GenBank/DDBJ databases">
        <title>Genome assembly of Anisodus tanguticus.</title>
        <authorList>
            <person name="Wang Y.-J."/>
        </authorList>
    </citation>
    <scope>NUCLEOTIDE SEQUENCE</scope>
    <source>
        <strain evidence="5">KB-2021</strain>
        <tissue evidence="5">Leaf</tissue>
    </source>
</reference>
<dbReference type="AlphaFoldDB" id="A0AAE1QNS3"/>
<keyword evidence="6" id="KW-1185">Reference proteome</keyword>
<comment type="caution">
    <text evidence="5">The sequence shown here is derived from an EMBL/GenBank/DDBJ whole genome shotgun (WGS) entry which is preliminary data.</text>
</comment>
<dbReference type="PANTHER" id="PTHR11010">
    <property type="entry name" value="PROTEASE S28 PRO-X CARBOXYPEPTIDASE-RELATED"/>
    <property type="match status" value="1"/>
</dbReference>